<dbReference type="GO" id="GO:0004888">
    <property type="term" value="F:transmembrane signaling receptor activity"/>
    <property type="evidence" value="ECO:0007669"/>
    <property type="project" value="TreeGrafter"/>
</dbReference>
<feature type="domain" description="Ig-like" evidence="4">
    <location>
        <begin position="127"/>
        <end position="196"/>
    </location>
</feature>
<protein>
    <submittedName>
        <fullName evidence="5">Superfamily member 1-like</fullName>
    </submittedName>
</protein>
<evidence type="ECO:0000259" key="4">
    <source>
        <dbReference type="PROSITE" id="PS50835"/>
    </source>
</evidence>
<dbReference type="PANTHER" id="PTHR11481:SF60">
    <property type="entry name" value="IG-LIKE DOMAIN-CONTAINING PROTEIN"/>
    <property type="match status" value="1"/>
</dbReference>
<reference evidence="5" key="1">
    <citation type="submission" date="2022-12" db="EMBL/GenBank/DDBJ databases">
        <authorList>
            <person name="Alioto T."/>
            <person name="Alioto T."/>
            <person name="Gomez Garrido J."/>
        </authorList>
    </citation>
    <scope>NUCLEOTIDE SEQUENCE</scope>
</reference>
<evidence type="ECO:0000313" key="5">
    <source>
        <dbReference type="EMBL" id="CAI5791182.1"/>
    </source>
</evidence>
<evidence type="ECO:0000313" key="6">
    <source>
        <dbReference type="Proteomes" id="UP001178461"/>
    </source>
</evidence>
<dbReference type="PROSITE" id="PS50835">
    <property type="entry name" value="IG_LIKE"/>
    <property type="match status" value="1"/>
</dbReference>
<dbReference type="Gene3D" id="2.60.40.10">
    <property type="entry name" value="Immunoglobulins"/>
    <property type="match status" value="2"/>
</dbReference>
<dbReference type="InterPro" id="IPR013783">
    <property type="entry name" value="Ig-like_fold"/>
</dbReference>
<dbReference type="InterPro" id="IPR036179">
    <property type="entry name" value="Ig-like_dom_sf"/>
</dbReference>
<keyword evidence="1 3" id="KW-0732">Signal</keyword>
<evidence type="ECO:0000256" key="1">
    <source>
        <dbReference type="ARBA" id="ARBA00022729"/>
    </source>
</evidence>
<dbReference type="InterPro" id="IPR050488">
    <property type="entry name" value="Ig_Fc_receptor"/>
</dbReference>
<name>A0AA35PNJ7_9SAUR</name>
<dbReference type="AlphaFoldDB" id="A0AA35PNJ7"/>
<dbReference type="GO" id="GO:0006955">
    <property type="term" value="P:immune response"/>
    <property type="evidence" value="ECO:0007669"/>
    <property type="project" value="TreeGrafter"/>
</dbReference>
<accession>A0AA35PNJ7</accession>
<proteinExistence type="predicted"/>
<dbReference type="EMBL" id="OX395138">
    <property type="protein sequence ID" value="CAI5791182.1"/>
    <property type="molecule type" value="Genomic_DNA"/>
</dbReference>
<dbReference type="Pfam" id="PF13895">
    <property type="entry name" value="Ig_2"/>
    <property type="match status" value="1"/>
</dbReference>
<dbReference type="GO" id="GO:0009897">
    <property type="term" value="C:external side of plasma membrane"/>
    <property type="evidence" value="ECO:0007669"/>
    <property type="project" value="TreeGrafter"/>
</dbReference>
<dbReference type="SUPFAM" id="SSF48726">
    <property type="entry name" value="Immunoglobulin"/>
    <property type="match status" value="2"/>
</dbReference>
<dbReference type="PANTHER" id="PTHR11481">
    <property type="entry name" value="IMMUNOGLOBULIN FC RECEPTOR"/>
    <property type="match status" value="1"/>
</dbReference>
<evidence type="ECO:0000256" key="3">
    <source>
        <dbReference type="SAM" id="SignalP"/>
    </source>
</evidence>
<sequence length="271" mass="30409">MEVLFLVPVLVFLHLVPQPASSAGSLPPPKLSVQTNYPKYFEGERIVLICSAFLNRTVEGYRFFNQDGQQILKMAADPYQKGRLIFRAEMSKMGNYSCDYWIGKADTEVTSARSNSISLQVKAPEAPSLSLNPSLLEYNLGDNVSLVCSAPPERKEVKEFQFYSDKEEISVVPPYGNVYTHNMSIMEPKDVGSFMCGYVVDLSGRKVISKKSNSVTIVQTVNGNLPHLPHLPFVFLNHRSPLQVTIIVIFVRLMTVRPQLFINPIVDSFTK</sequence>
<organism evidence="5 6">
    <name type="scientific">Podarcis lilfordi</name>
    <name type="common">Lilford's wall lizard</name>
    <dbReference type="NCBI Taxonomy" id="74358"/>
    <lineage>
        <taxon>Eukaryota</taxon>
        <taxon>Metazoa</taxon>
        <taxon>Chordata</taxon>
        <taxon>Craniata</taxon>
        <taxon>Vertebrata</taxon>
        <taxon>Euteleostomi</taxon>
        <taxon>Lepidosauria</taxon>
        <taxon>Squamata</taxon>
        <taxon>Bifurcata</taxon>
        <taxon>Unidentata</taxon>
        <taxon>Episquamata</taxon>
        <taxon>Laterata</taxon>
        <taxon>Lacertibaenia</taxon>
        <taxon>Lacertidae</taxon>
        <taxon>Podarcis</taxon>
    </lineage>
</organism>
<keyword evidence="6" id="KW-1185">Reference proteome</keyword>
<feature type="chain" id="PRO_5041207040" evidence="3">
    <location>
        <begin position="23"/>
        <end position="271"/>
    </location>
</feature>
<dbReference type="GO" id="GO:0007166">
    <property type="term" value="P:cell surface receptor signaling pathway"/>
    <property type="evidence" value="ECO:0007669"/>
    <property type="project" value="TreeGrafter"/>
</dbReference>
<keyword evidence="2" id="KW-1015">Disulfide bond</keyword>
<dbReference type="Proteomes" id="UP001178461">
    <property type="component" value="Chromosome 13"/>
</dbReference>
<dbReference type="InterPro" id="IPR007110">
    <property type="entry name" value="Ig-like_dom"/>
</dbReference>
<feature type="signal peptide" evidence="3">
    <location>
        <begin position="1"/>
        <end position="22"/>
    </location>
</feature>
<gene>
    <name evidence="5" type="ORF">PODLI_1B025648</name>
</gene>
<evidence type="ECO:0000256" key="2">
    <source>
        <dbReference type="ARBA" id="ARBA00023157"/>
    </source>
</evidence>